<gene>
    <name evidence="2" type="ordered locus">RHA1_ro03226</name>
</gene>
<feature type="region of interest" description="Disordered" evidence="1">
    <location>
        <begin position="1"/>
        <end position="53"/>
    </location>
</feature>
<organism evidence="2 3">
    <name type="scientific">Rhodococcus jostii (strain RHA1)</name>
    <dbReference type="NCBI Taxonomy" id="101510"/>
    <lineage>
        <taxon>Bacteria</taxon>
        <taxon>Bacillati</taxon>
        <taxon>Actinomycetota</taxon>
        <taxon>Actinomycetes</taxon>
        <taxon>Mycobacteriales</taxon>
        <taxon>Nocardiaceae</taxon>
        <taxon>Rhodococcus</taxon>
    </lineage>
</organism>
<accession>Q0SBQ7</accession>
<evidence type="ECO:0000313" key="2">
    <source>
        <dbReference type="EMBL" id="ABG95029.1"/>
    </source>
</evidence>
<proteinExistence type="predicted"/>
<reference evidence="3" key="1">
    <citation type="journal article" date="2006" name="Proc. Natl. Acad. Sci. U.S.A.">
        <title>The complete genome of Rhodococcus sp. RHA1 provides insights into a catabolic powerhouse.</title>
        <authorList>
            <person name="McLeod M.P."/>
            <person name="Warren R.L."/>
            <person name="Hsiao W.W.L."/>
            <person name="Araki N."/>
            <person name="Myhre M."/>
            <person name="Fernandes C."/>
            <person name="Miyazawa D."/>
            <person name="Wong W."/>
            <person name="Lillquist A.L."/>
            <person name="Wang D."/>
            <person name="Dosanjh M."/>
            <person name="Hara H."/>
            <person name="Petrescu A."/>
            <person name="Morin R.D."/>
            <person name="Yang G."/>
            <person name="Stott J.M."/>
            <person name="Schein J.E."/>
            <person name="Shin H."/>
            <person name="Smailus D."/>
            <person name="Siddiqui A.S."/>
            <person name="Marra M.A."/>
            <person name="Jones S.J.M."/>
            <person name="Holt R."/>
            <person name="Brinkman F.S.L."/>
            <person name="Miyauchi K."/>
            <person name="Fukuda M."/>
            <person name="Davies J.E."/>
            <person name="Mohn W.W."/>
            <person name="Eltis L.D."/>
        </authorList>
    </citation>
    <scope>NUCLEOTIDE SEQUENCE [LARGE SCALE GENOMIC DNA]</scope>
    <source>
        <strain evidence="3">RHA1</strain>
    </source>
</reference>
<evidence type="ECO:0000313" key="3">
    <source>
        <dbReference type="Proteomes" id="UP000008710"/>
    </source>
</evidence>
<evidence type="ECO:0000256" key="1">
    <source>
        <dbReference type="SAM" id="MobiDB-lite"/>
    </source>
</evidence>
<dbReference type="KEGG" id="rha:RHA1_ro03226"/>
<sequence length="153" mass="16629">MPQDGLSAMHADGGGVRRECTVEAPRPNPGTAALQANRGRGDRPSKSPGGAEREVLTMGVIPATLVMRKYILEERKLGGWRQESLPAFSEMALDEIEVRLMARKRVGAPELVQTEPVSLQHRTHGTPADYLPAVCHRQPPETALHSGNAPPRK</sequence>
<dbReference type="EMBL" id="CP000431">
    <property type="protein sequence ID" value="ABG95029.1"/>
    <property type="molecule type" value="Genomic_DNA"/>
</dbReference>
<name>Q0SBQ7_RHOJR</name>
<dbReference type="AlphaFoldDB" id="Q0SBQ7"/>
<dbReference type="Proteomes" id="UP000008710">
    <property type="component" value="Chromosome"/>
</dbReference>
<dbReference type="HOGENOM" id="CLU_1711838_0_0_11"/>
<protein>
    <submittedName>
        <fullName evidence="2">Uncharacterized protein</fullName>
    </submittedName>
</protein>
<feature type="compositionally biased region" description="Basic and acidic residues" evidence="1">
    <location>
        <begin position="39"/>
        <end position="53"/>
    </location>
</feature>